<proteinExistence type="predicted"/>
<comment type="subunit">
    <text evidence="1">Component of the NuA4 histone acetyltransferase complex.</text>
</comment>
<protein>
    <recommendedName>
        <fullName evidence="2">Chromo domain-containing protein</fullName>
    </recommendedName>
</protein>
<dbReference type="Proteomes" id="UP001303473">
    <property type="component" value="Unassembled WGS sequence"/>
</dbReference>
<dbReference type="SUPFAM" id="SSF54160">
    <property type="entry name" value="Chromo domain-like"/>
    <property type="match status" value="1"/>
</dbReference>
<evidence type="ECO:0000256" key="1">
    <source>
        <dbReference type="ARBA" id="ARBA00011353"/>
    </source>
</evidence>
<gene>
    <name evidence="3" type="ORF">QBC46DRAFT_368648</name>
</gene>
<dbReference type="InterPro" id="IPR016197">
    <property type="entry name" value="Chromo-like_dom_sf"/>
</dbReference>
<evidence type="ECO:0000259" key="2">
    <source>
        <dbReference type="PROSITE" id="PS50013"/>
    </source>
</evidence>
<evidence type="ECO:0000313" key="3">
    <source>
        <dbReference type="EMBL" id="KAK3933652.1"/>
    </source>
</evidence>
<dbReference type="Gene3D" id="2.40.50.40">
    <property type="match status" value="1"/>
</dbReference>
<name>A0AAN6MUF0_9PEZI</name>
<dbReference type="InterPro" id="IPR000953">
    <property type="entry name" value="Chromo/chromo_shadow_dom"/>
</dbReference>
<dbReference type="CDD" id="cd00024">
    <property type="entry name" value="CD_CSD"/>
    <property type="match status" value="1"/>
</dbReference>
<sequence>MQRLTPKVAYLGSPVRTGWSSHVVVMQVLYTLWKPELIFHGIRVENLDGDLRNWPYTEGLLWECRQRPRIINGEADFEIEEIVGHYQAQSGLVYYAIKWVEYECPTWELEDDLYGYSQLLTQYCRHLPTLF</sequence>
<dbReference type="PROSITE" id="PS50013">
    <property type="entry name" value="CHROMO_2"/>
    <property type="match status" value="1"/>
</dbReference>
<accession>A0AAN6MUF0</accession>
<dbReference type="AlphaFoldDB" id="A0AAN6MUF0"/>
<keyword evidence="4" id="KW-1185">Reference proteome</keyword>
<comment type="caution">
    <text evidence="3">The sequence shown here is derived from an EMBL/GenBank/DDBJ whole genome shotgun (WGS) entry which is preliminary data.</text>
</comment>
<reference evidence="4" key="1">
    <citation type="journal article" date="2023" name="Mol. Phylogenet. Evol.">
        <title>Genome-scale phylogeny and comparative genomics of the fungal order Sordariales.</title>
        <authorList>
            <person name="Hensen N."/>
            <person name="Bonometti L."/>
            <person name="Westerberg I."/>
            <person name="Brannstrom I.O."/>
            <person name="Guillou S."/>
            <person name="Cros-Aarteil S."/>
            <person name="Calhoun S."/>
            <person name="Haridas S."/>
            <person name="Kuo A."/>
            <person name="Mondo S."/>
            <person name="Pangilinan J."/>
            <person name="Riley R."/>
            <person name="LaButti K."/>
            <person name="Andreopoulos B."/>
            <person name="Lipzen A."/>
            <person name="Chen C."/>
            <person name="Yan M."/>
            <person name="Daum C."/>
            <person name="Ng V."/>
            <person name="Clum A."/>
            <person name="Steindorff A."/>
            <person name="Ohm R.A."/>
            <person name="Martin F."/>
            <person name="Silar P."/>
            <person name="Natvig D.O."/>
            <person name="Lalanne C."/>
            <person name="Gautier V."/>
            <person name="Ament-Velasquez S.L."/>
            <person name="Kruys A."/>
            <person name="Hutchinson M.I."/>
            <person name="Powell A.J."/>
            <person name="Barry K."/>
            <person name="Miller A.N."/>
            <person name="Grigoriev I.V."/>
            <person name="Debuchy R."/>
            <person name="Gladieux P."/>
            <person name="Hiltunen Thoren M."/>
            <person name="Johannesson H."/>
        </authorList>
    </citation>
    <scope>NUCLEOTIDE SEQUENCE [LARGE SCALE GENOMIC DNA]</scope>
    <source>
        <strain evidence="4">CBS 340.73</strain>
    </source>
</reference>
<dbReference type="EMBL" id="MU854099">
    <property type="protein sequence ID" value="KAK3933652.1"/>
    <property type="molecule type" value="Genomic_DNA"/>
</dbReference>
<evidence type="ECO:0000313" key="4">
    <source>
        <dbReference type="Proteomes" id="UP001303473"/>
    </source>
</evidence>
<feature type="domain" description="Chromo" evidence="2">
    <location>
        <begin position="77"/>
        <end position="131"/>
    </location>
</feature>
<organism evidence="3 4">
    <name type="scientific">Diplogelasinospora grovesii</name>
    <dbReference type="NCBI Taxonomy" id="303347"/>
    <lineage>
        <taxon>Eukaryota</taxon>
        <taxon>Fungi</taxon>
        <taxon>Dikarya</taxon>
        <taxon>Ascomycota</taxon>
        <taxon>Pezizomycotina</taxon>
        <taxon>Sordariomycetes</taxon>
        <taxon>Sordariomycetidae</taxon>
        <taxon>Sordariales</taxon>
        <taxon>Diplogelasinosporaceae</taxon>
        <taxon>Diplogelasinospora</taxon>
    </lineage>
</organism>
<dbReference type="GO" id="GO:0006338">
    <property type="term" value="P:chromatin remodeling"/>
    <property type="evidence" value="ECO:0007669"/>
    <property type="project" value="UniProtKB-ARBA"/>
</dbReference>